<dbReference type="FunFam" id="1.25.40.10:FF:000557">
    <property type="entry name" value="Pentatricopeptide repeat-containing protein, chloroplastic"/>
    <property type="match status" value="1"/>
</dbReference>
<dbReference type="InterPro" id="IPR046960">
    <property type="entry name" value="PPR_At4g14850-like_plant"/>
</dbReference>
<evidence type="ECO:0000313" key="4">
    <source>
        <dbReference type="EMBL" id="AYM00664.1"/>
    </source>
</evidence>
<dbReference type="PANTHER" id="PTHR47926:SF413">
    <property type="entry name" value="REPEAT (TPR)-LIKE SUPERFAMILY PROTEIN, PUTATIVE-RELATED"/>
    <property type="match status" value="1"/>
</dbReference>
<comment type="similarity">
    <text evidence="1">Belongs to the PPR family. PCMP-H subfamily.</text>
</comment>
<dbReference type="FunFam" id="1.25.40.10:FF:000184">
    <property type="entry name" value="Pentatricopeptide repeat-containing protein, chloroplastic"/>
    <property type="match status" value="1"/>
</dbReference>
<sequence>MQIPLPVRAPTLLSRRRLFEQKLSDLHKCTDLSELKQLHALIYKSNLHGDLFVAPKLISAFSLCREMGLALTVFDQVPNPNAHLCNTLIKAYVRNSDPEKAFEIFYRMQASGITPDNYTYLFLLKAHSGLKFVKVIHAYVEKWNLYSDLFMPNSLIDAYSKYGLTGVEAAKSLFDGMEERDLVTYNSMISGLVKAGQLKEAQKLFDEMPHRDRVSWNAILDGYVKAGEMITAFEVFEKMPSRDVVSWSTVISGYAKMGDIEMAKVLFDKMPEKNLVTWTIMISGCAEKGLVREALALYDQLERENIEPDDTTFVSILCASAQSGMLSLGKKIHNTIIKSRYRCCTVISNALIDMYCKCGSLNRAWRCFNEMERKDLVSWNTMIHGLAMHGHGKKALHLFDRMKVERFAPDNVTFVGVLSACNHSGLVEDGIRYFYSMESGYNVAPQIEHYGCMIDLLGRGGRLNEALRLLNCMPYEPNVVIWCSLLGACRMHNALQLAEEVLEELVKLDPANAERYSVLSNVYAAGGDWGSAADARLRMWKTASKTPPGASSIELDGEFHEFTVMDTSHPKSESIYQTVNGLTQHLRKVALAPT</sequence>
<feature type="repeat" description="PPR" evidence="3">
    <location>
        <begin position="243"/>
        <end position="273"/>
    </location>
</feature>
<dbReference type="GO" id="GO:0003729">
    <property type="term" value="F:mRNA binding"/>
    <property type="evidence" value="ECO:0007669"/>
    <property type="project" value="UniProtKB-ARBA"/>
</dbReference>
<dbReference type="NCBIfam" id="TIGR00756">
    <property type="entry name" value="PPR"/>
    <property type="match status" value="7"/>
</dbReference>
<reference evidence="4" key="2">
    <citation type="submission" date="2018-02" db="EMBL/GenBank/DDBJ databases">
        <authorList>
            <person name="Li H.Q."/>
            <person name="Lu S.F."/>
        </authorList>
    </citation>
    <scope>NUCLEOTIDE SEQUENCE</scope>
</reference>
<protein>
    <submittedName>
        <fullName evidence="4">Pentatricopeptide repeat protein</fullName>
    </submittedName>
</protein>
<feature type="repeat" description="PPR" evidence="3">
    <location>
        <begin position="81"/>
        <end position="115"/>
    </location>
</feature>
<dbReference type="FunFam" id="1.25.40.10:FF:000125">
    <property type="entry name" value="Pentatricopeptide repeat-containing protein"/>
    <property type="match status" value="1"/>
</dbReference>
<feature type="repeat" description="PPR" evidence="3">
    <location>
        <begin position="344"/>
        <end position="374"/>
    </location>
</feature>
<dbReference type="AlphaFoldDB" id="A0A678WDR8"/>
<dbReference type="Pfam" id="PF12854">
    <property type="entry name" value="PPR_1"/>
    <property type="match status" value="1"/>
</dbReference>
<organism evidence="4">
    <name type="scientific">Salvia miltiorrhiza</name>
    <name type="common">Chinese sage</name>
    <dbReference type="NCBI Taxonomy" id="226208"/>
    <lineage>
        <taxon>Eukaryota</taxon>
        <taxon>Viridiplantae</taxon>
        <taxon>Streptophyta</taxon>
        <taxon>Embryophyta</taxon>
        <taxon>Tracheophyta</taxon>
        <taxon>Spermatophyta</taxon>
        <taxon>Magnoliopsida</taxon>
        <taxon>eudicotyledons</taxon>
        <taxon>Gunneridae</taxon>
        <taxon>Pentapetalae</taxon>
        <taxon>asterids</taxon>
        <taxon>lamiids</taxon>
        <taxon>Lamiales</taxon>
        <taxon>Lamiaceae</taxon>
        <taxon>Nepetoideae</taxon>
        <taxon>Mentheae</taxon>
        <taxon>Salviinae</taxon>
        <taxon>Salvia</taxon>
        <taxon>Salvia incertae sedis</taxon>
    </lineage>
</organism>
<feature type="repeat" description="PPR" evidence="3">
    <location>
        <begin position="375"/>
        <end position="409"/>
    </location>
</feature>
<dbReference type="InterPro" id="IPR011990">
    <property type="entry name" value="TPR-like_helical_dom_sf"/>
</dbReference>
<dbReference type="SUPFAM" id="SSF48452">
    <property type="entry name" value="TPR-like"/>
    <property type="match status" value="1"/>
</dbReference>
<dbReference type="GO" id="GO:0048731">
    <property type="term" value="P:system development"/>
    <property type="evidence" value="ECO:0007669"/>
    <property type="project" value="UniProtKB-ARBA"/>
</dbReference>
<dbReference type="Pfam" id="PF01535">
    <property type="entry name" value="PPR"/>
    <property type="match status" value="2"/>
</dbReference>
<feature type="repeat" description="PPR" evidence="3">
    <location>
        <begin position="274"/>
        <end position="308"/>
    </location>
</feature>
<accession>A0A678WDR8</accession>
<evidence type="ECO:0000256" key="1">
    <source>
        <dbReference type="ARBA" id="ARBA00006643"/>
    </source>
</evidence>
<dbReference type="PANTHER" id="PTHR47926">
    <property type="entry name" value="PENTATRICOPEPTIDE REPEAT-CONTAINING PROTEIN"/>
    <property type="match status" value="1"/>
</dbReference>
<dbReference type="PROSITE" id="PS51375">
    <property type="entry name" value="PPR"/>
    <property type="match status" value="6"/>
</dbReference>
<reference evidence="4" key="1">
    <citation type="journal article" date="2018" name="Molecules">
        <title>The Pentatricopeptide Repeat Gene Family in Salvia miltiorrhiza: Genome-Wide Characterization and Expression Analysis.</title>
        <authorList>
            <person name="Li H."/>
            <person name="Li C."/>
            <person name="Deng Y."/>
            <person name="Jiang X."/>
            <person name="Lu S."/>
        </authorList>
    </citation>
    <scope>NUCLEOTIDE SEQUENCE</scope>
</reference>
<keyword evidence="2" id="KW-0677">Repeat</keyword>
<dbReference type="InterPro" id="IPR002885">
    <property type="entry name" value="PPR_rpt"/>
</dbReference>
<evidence type="ECO:0000256" key="3">
    <source>
        <dbReference type="PROSITE-ProRule" id="PRU00708"/>
    </source>
</evidence>
<dbReference type="FunFam" id="1.25.40.10:FF:000333">
    <property type="entry name" value="Pentatricopeptide repeat-containing protein"/>
    <property type="match status" value="1"/>
</dbReference>
<evidence type="ECO:0000256" key="2">
    <source>
        <dbReference type="ARBA" id="ARBA00022737"/>
    </source>
</evidence>
<dbReference type="Gene3D" id="1.25.40.10">
    <property type="entry name" value="Tetratricopeptide repeat domain"/>
    <property type="match status" value="4"/>
</dbReference>
<dbReference type="GO" id="GO:0009451">
    <property type="term" value="P:RNA modification"/>
    <property type="evidence" value="ECO:0007669"/>
    <property type="project" value="InterPro"/>
</dbReference>
<proteinExistence type="evidence at transcript level"/>
<dbReference type="EMBL" id="MH004664">
    <property type="protein sequence ID" value="AYM00664.1"/>
    <property type="molecule type" value="mRNA"/>
</dbReference>
<name>A0A678WDR8_SALMI</name>
<dbReference type="InterPro" id="IPR046848">
    <property type="entry name" value="E_motif"/>
</dbReference>
<feature type="repeat" description="PPR" evidence="3">
    <location>
        <begin position="181"/>
        <end position="215"/>
    </location>
</feature>
<dbReference type="Pfam" id="PF20431">
    <property type="entry name" value="E_motif"/>
    <property type="match status" value="1"/>
</dbReference>
<dbReference type="Pfam" id="PF13041">
    <property type="entry name" value="PPR_2"/>
    <property type="match status" value="3"/>
</dbReference>